<evidence type="ECO:0000313" key="1">
    <source>
        <dbReference type="EMBL" id="MDR4951710.1"/>
    </source>
</evidence>
<evidence type="ECO:0008006" key="3">
    <source>
        <dbReference type="Google" id="ProtNLM"/>
    </source>
</evidence>
<proteinExistence type="predicted"/>
<accession>A0ABU1E1Q2</accession>
<protein>
    <recommendedName>
        <fullName evidence="3">Outer membrane protein beta-barrel domain-containing protein</fullName>
    </recommendedName>
</protein>
<dbReference type="RefSeq" id="WP_309521748.1">
    <property type="nucleotide sequence ID" value="NZ_JAVIXS010000003.1"/>
</dbReference>
<sequence>MKTYLLLLFLLGYVGMVFGQENFNVRYRIYDKLGDYTLKKNIKTSFESLSEEEKRKIKEKYKFGDKISVEDKVIIDGKEIKVIREITIDEKFFREYQVDEVVDANIGSMECGNVKVEKNKLLVNLLLKDGKSSPVYFYELQNRKSPVLYFTSMTLNALTIPIKYRFRGKNGLDEEFSTGINGNLFWGIYSYGGTTFFYKDEIETKENTWRITGGLLVGASSVKLNKSNTNLADRPITDDTEITKGLGSVALGITFMYNSINIGVFLGVDYAIGKDASMWNHNKKPWLGAGFGYKIF</sequence>
<gene>
    <name evidence="1" type="ORF">REB14_05890</name>
</gene>
<reference evidence="1 2" key="1">
    <citation type="submission" date="2023-08" db="EMBL/GenBank/DDBJ databases">
        <authorList>
            <person name="Maltman C."/>
        </authorList>
    </citation>
    <scope>NUCLEOTIDE SEQUENCE [LARGE SCALE GENOMIC DNA]</scope>
    <source>
        <strain evidence="1 2">ES2</strain>
    </source>
</reference>
<dbReference type="EMBL" id="JAVIXS010000003">
    <property type="protein sequence ID" value="MDR4951710.1"/>
    <property type="molecule type" value="Genomic_DNA"/>
</dbReference>
<comment type="caution">
    <text evidence="1">The sequence shown here is derived from an EMBL/GenBank/DDBJ whole genome shotgun (WGS) entry which is preliminary data.</text>
</comment>
<dbReference type="Proteomes" id="UP001260959">
    <property type="component" value="Unassembled WGS sequence"/>
</dbReference>
<evidence type="ECO:0000313" key="2">
    <source>
        <dbReference type="Proteomes" id="UP001260959"/>
    </source>
</evidence>
<name>A0ABU1E1Q2_9FLAO</name>
<organism evidence="1 2">
    <name type="scientific">Chryseobacterium metallicongregator</name>
    <dbReference type="NCBI Taxonomy" id="3073042"/>
    <lineage>
        <taxon>Bacteria</taxon>
        <taxon>Pseudomonadati</taxon>
        <taxon>Bacteroidota</taxon>
        <taxon>Flavobacteriia</taxon>
        <taxon>Flavobacteriales</taxon>
        <taxon>Weeksellaceae</taxon>
        <taxon>Chryseobacterium group</taxon>
        <taxon>Chryseobacterium</taxon>
    </lineage>
</organism>
<keyword evidence="2" id="KW-1185">Reference proteome</keyword>